<dbReference type="InterPro" id="IPR029063">
    <property type="entry name" value="SAM-dependent_MTases_sf"/>
</dbReference>
<keyword evidence="4 6" id="KW-0808">Transferase</keyword>
<evidence type="ECO:0000256" key="4">
    <source>
        <dbReference type="ARBA" id="ARBA00022679"/>
    </source>
</evidence>
<reference evidence="7 8" key="1">
    <citation type="submission" date="2018-08" db="EMBL/GenBank/DDBJ databases">
        <title>A genome reference for cultivated species of the human gut microbiota.</title>
        <authorList>
            <person name="Zou Y."/>
            <person name="Xue W."/>
            <person name="Luo G."/>
        </authorList>
    </citation>
    <scope>NUCLEOTIDE SEQUENCE [LARGE SCALE GENOMIC DNA]</scope>
    <source>
        <strain evidence="7 8">AF22-21</strain>
    </source>
</reference>
<dbReference type="HAMAP" id="MF_00074">
    <property type="entry name" value="16SrRNA_methyltr_G"/>
    <property type="match status" value="1"/>
</dbReference>
<dbReference type="Gene3D" id="3.40.50.150">
    <property type="entry name" value="Vaccinia Virus protein VP39"/>
    <property type="match status" value="1"/>
</dbReference>
<feature type="binding site" evidence="6">
    <location>
        <position position="80"/>
    </location>
    <ligand>
        <name>S-adenosyl-L-methionine</name>
        <dbReference type="ChEBI" id="CHEBI:59789"/>
    </ligand>
</feature>
<keyword evidence="2 6" id="KW-0698">rRNA processing</keyword>
<feature type="binding site" evidence="6">
    <location>
        <position position="145"/>
    </location>
    <ligand>
        <name>S-adenosyl-L-methionine</name>
        <dbReference type="ChEBI" id="CHEBI:59789"/>
    </ligand>
</feature>
<dbReference type="InterPro" id="IPR003682">
    <property type="entry name" value="rRNA_ssu_MeTfrase_G"/>
</dbReference>
<feature type="binding site" evidence="6">
    <location>
        <position position="75"/>
    </location>
    <ligand>
        <name>S-adenosyl-L-methionine</name>
        <dbReference type="ChEBI" id="CHEBI:59789"/>
    </ligand>
</feature>
<comment type="similarity">
    <text evidence="6">Belongs to the methyltransferase superfamily. RNA methyltransferase RsmG family.</text>
</comment>
<protein>
    <recommendedName>
        <fullName evidence="6">Ribosomal RNA small subunit methyltransferase G</fullName>
        <ecNumber evidence="6">2.1.1.-</ecNumber>
    </recommendedName>
    <alternativeName>
        <fullName evidence="6">16S rRNA 7-methylguanosine methyltransferase</fullName>
        <shortName evidence="6">16S rRNA m7G methyltransferase</shortName>
    </alternativeName>
</protein>
<dbReference type="PANTHER" id="PTHR31760">
    <property type="entry name" value="S-ADENOSYL-L-METHIONINE-DEPENDENT METHYLTRANSFERASES SUPERFAMILY PROTEIN"/>
    <property type="match status" value="1"/>
</dbReference>
<dbReference type="GO" id="GO:0070043">
    <property type="term" value="F:rRNA (guanine-N7-)-methyltransferase activity"/>
    <property type="evidence" value="ECO:0007669"/>
    <property type="project" value="UniProtKB-UniRule"/>
</dbReference>
<keyword evidence="1 6" id="KW-0963">Cytoplasm</keyword>
<name>A0A412ID42_9FIRM</name>
<dbReference type="EC" id="2.1.1.-" evidence="6"/>
<evidence type="ECO:0000313" key="7">
    <source>
        <dbReference type="EMBL" id="RGS34786.1"/>
    </source>
</evidence>
<evidence type="ECO:0000256" key="5">
    <source>
        <dbReference type="ARBA" id="ARBA00022691"/>
    </source>
</evidence>
<dbReference type="SUPFAM" id="SSF53335">
    <property type="entry name" value="S-adenosyl-L-methionine-dependent methyltransferases"/>
    <property type="match status" value="1"/>
</dbReference>
<evidence type="ECO:0000256" key="3">
    <source>
        <dbReference type="ARBA" id="ARBA00022603"/>
    </source>
</evidence>
<accession>A0A412ID42</accession>
<dbReference type="OrthoDB" id="9808773at2"/>
<gene>
    <name evidence="6" type="primary">rsmG</name>
    <name evidence="7" type="ORF">DWX94_14410</name>
</gene>
<organism evidence="7 8">
    <name type="scientific">Coprococcus eutactus</name>
    <dbReference type="NCBI Taxonomy" id="33043"/>
    <lineage>
        <taxon>Bacteria</taxon>
        <taxon>Bacillati</taxon>
        <taxon>Bacillota</taxon>
        <taxon>Clostridia</taxon>
        <taxon>Lachnospirales</taxon>
        <taxon>Lachnospiraceae</taxon>
        <taxon>Coprococcus</taxon>
    </lineage>
</organism>
<dbReference type="Proteomes" id="UP000283295">
    <property type="component" value="Unassembled WGS sequence"/>
</dbReference>
<sequence>MDKLNDIVRQFGLELSEKKLQQFSRYYDILVEWNSFMNLTAITDRDDVIIKHFADSLLLYKYKDLHDNLSVLDVGTGAGFPGIPLKIAFPELKVTLMDSLNKRLNFLNEVIKELELDNVETVHSRAEDGGKNPLYREKYDLVVSRAVANLATLSEWCLPFTKVGGYFVPYKSNALSDEMTDGKKAIRILGGQVENIFNTNIPETDNQRSFVFVKKIANTDKKYPRKPGASKKLISK</sequence>
<dbReference type="Pfam" id="PF02527">
    <property type="entry name" value="GidB"/>
    <property type="match status" value="1"/>
</dbReference>
<dbReference type="EMBL" id="QRVK01000085">
    <property type="protein sequence ID" value="RGS34786.1"/>
    <property type="molecule type" value="Genomic_DNA"/>
</dbReference>
<dbReference type="FunFam" id="3.40.50.150:FF:000041">
    <property type="entry name" value="Ribosomal RNA small subunit methyltransferase G"/>
    <property type="match status" value="1"/>
</dbReference>
<keyword evidence="3 6" id="KW-0489">Methyltransferase</keyword>
<dbReference type="NCBIfam" id="TIGR00138">
    <property type="entry name" value="rsmG_gidB"/>
    <property type="match status" value="1"/>
</dbReference>
<evidence type="ECO:0000256" key="6">
    <source>
        <dbReference type="HAMAP-Rule" id="MF_00074"/>
    </source>
</evidence>
<keyword evidence="5 6" id="KW-0949">S-adenosyl-L-methionine</keyword>
<feature type="binding site" evidence="6">
    <location>
        <begin position="126"/>
        <end position="127"/>
    </location>
    <ligand>
        <name>S-adenosyl-L-methionine</name>
        <dbReference type="ChEBI" id="CHEBI:59789"/>
    </ligand>
</feature>
<dbReference type="AlphaFoldDB" id="A0A412ID42"/>
<comment type="caution">
    <text evidence="6">Lacks conserved residue(s) required for the propagation of feature annotation.</text>
</comment>
<evidence type="ECO:0000256" key="1">
    <source>
        <dbReference type="ARBA" id="ARBA00022490"/>
    </source>
</evidence>
<dbReference type="PANTHER" id="PTHR31760:SF0">
    <property type="entry name" value="S-ADENOSYL-L-METHIONINE-DEPENDENT METHYLTRANSFERASES SUPERFAMILY PROTEIN"/>
    <property type="match status" value="1"/>
</dbReference>
<comment type="function">
    <text evidence="6">Specifically methylates the N7 position of a guanine in 16S rRNA.</text>
</comment>
<dbReference type="CDD" id="cd02440">
    <property type="entry name" value="AdoMet_MTases"/>
    <property type="match status" value="1"/>
</dbReference>
<dbReference type="PIRSF" id="PIRSF003078">
    <property type="entry name" value="GidB"/>
    <property type="match status" value="1"/>
</dbReference>
<evidence type="ECO:0000256" key="2">
    <source>
        <dbReference type="ARBA" id="ARBA00022552"/>
    </source>
</evidence>
<evidence type="ECO:0000313" key="8">
    <source>
        <dbReference type="Proteomes" id="UP000283295"/>
    </source>
</evidence>
<comment type="caution">
    <text evidence="7">The sequence shown here is derived from an EMBL/GenBank/DDBJ whole genome shotgun (WGS) entry which is preliminary data.</text>
</comment>
<proteinExistence type="inferred from homology"/>
<comment type="subcellular location">
    <subcellularLocation>
        <location evidence="6">Cytoplasm</location>
    </subcellularLocation>
</comment>
<dbReference type="GO" id="GO:0005829">
    <property type="term" value="C:cytosol"/>
    <property type="evidence" value="ECO:0007669"/>
    <property type="project" value="TreeGrafter"/>
</dbReference>